<sequence>MKTARYYVRPILLALAVAILSALAGALAADGYMYLAAACSVIGFVLVLQLPDSIRWARFRSQIARKAPFVRLP</sequence>
<protein>
    <submittedName>
        <fullName evidence="2">Uncharacterized protein</fullName>
    </submittedName>
</protein>
<dbReference type="AlphaFoldDB" id="A0A919F7N8"/>
<dbReference type="Proteomes" id="UP000623958">
    <property type="component" value="Unassembled WGS sequence"/>
</dbReference>
<comment type="caution">
    <text evidence="2">The sequence shown here is derived from an EMBL/GenBank/DDBJ whole genome shotgun (WGS) entry which is preliminary data.</text>
</comment>
<evidence type="ECO:0000256" key="1">
    <source>
        <dbReference type="SAM" id="Phobius"/>
    </source>
</evidence>
<organism evidence="2 3">
    <name type="scientific">Xanthomonas boreopolis</name>
    <dbReference type="NCBI Taxonomy" id="86183"/>
    <lineage>
        <taxon>Bacteria</taxon>
        <taxon>Pseudomonadati</taxon>
        <taxon>Pseudomonadota</taxon>
        <taxon>Gammaproteobacteria</taxon>
        <taxon>Lysobacterales</taxon>
        <taxon>Lysobacteraceae</taxon>
        <taxon>Xanthomonas</taxon>
    </lineage>
</organism>
<keyword evidence="1" id="KW-0472">Membrane</keyword>
<accession>A0A919F7N8</accession>
<reference evidence="2" key="1">
    <citation type="journal article" date="2014" name="Int. J. Syst. Evol. Microbiol.">
        <title>Complete genome sequence of Corynebacterium casei LMG S-19264T (=DSM 44701T), isolated from a smear-ripened cheese.</title>
        <authorList>
            <consortium name="US DOE Joint Genome Institute (JGI-PGF)"/>
            <person name="Walter F."/>
            <person name="Albersmeier A."/>
            <person name="Kalinowski J."/>
            <person name="Ruckert C."/>
        </authorList>
    </citation>
    <scope>NUCLEOTIDE SEQUENCE</scope>
    <source>
        <strain evidence="2">JCM 13306</strain>
    </source>
</reference>
<keyword evidence="3" id="KW-1185">Reference proteome</keyword>
<evidence type="ECO:0000313" key="2">
    <source>
        <dbReference type="EMBL" id="GHH52998.1"/>
    </source>
</evidence>
<keyword evidence="1" id="KW-0812">Transmembrane</keyword>
<feature type="transmembrane region" description="Helical" evidence="1">
    <location>
        <begin position="34"/>
        <end position="51"/>
    </location>
</feature>
<reference evidence="2" key="2">
    <citation type="submission" date="2020-09" db="EMBL/GenBank/DDBJ databases">
        <authorList>
            <person name="Sun Q."/>
            <person name="Ohkuma M."/>
        </authorList>
    </citation>
    <scope>NUCLEOTIDE SEQUENCE</scope>
    <source>
        <strain evidence="2">JCM 13306</strain>
    </source>
</reference>
<evidence type="ECO:0000313" key="3">
    <source>
        <dbReference type="Proteomes" id="UP000623958"/>
    </source>
</evidence>
<gene>
    <name evidence="2" type="ORF">GCM10009090_17720</name>
</gene>
<proteinExistence type="predicted"/>
<keyword evidence="1" id="KW-1133">Transmembrane helix</keyword>
<dbReference type="EMBL" id="BNBA01000011">
    <property type="protein sequence ID" value="GHH52998.1"/>
    <property type="molecule type" value="Genomic_DNA"/>
</dbReference>
<dbReference type="RefSeq" id="WP_434029149.1">
    <property type="nucleotide sequence ID" value="NZ_BNBA01000011.1"/>
</dbReference>
<name>A0A919F7N8_9XANT</name>